<feature type="domain" description="Rhodopsin" evidence="7">
    <location>
        <begin position="66"/>
        <end position="202"/>
    </location>
</feature>
<dbReference type="EMBL" id="ML994742">
    <property type="protein sequence ID" value="KAF2175163.1"/>
    <property type="molecule type" value="Genomic_DNA"/>
</dbReference>
<evidence type="ECO:0000313" key="8">
    <source>
        <dbReference type="EMBL" id="KAF2175163.1"/>
    </source>
</evidence>
<gene>
    <name evidence="8" type="ORF">K469DRAFT_457304</name>
</gene>
<feature type="transmembrane region" description="Helical" evidence="6">
    <location>
        <begin position="48"/>
        <end position="81"/>
    </location>
</feature>
<dbReference type="InterPro" id="IPR049326">
    <property type="entry name" value="Rhodopsin_dom_fungi"/>
</dbReference>
<feature type="transmembrane region" description="Helical" evidence="6">
    <location>
        <begin position="12"/>
        <end position="36"/>
    </location>
</feature>
<evidence type="ECO:0000256" key="1">
    <source>
        <dbReference type="ARBA" id="ARBA00004141"/>
    </source>
</evidence>
<dbReference type="AlphaFoldDB" id="A0A6A6D7V6"/>
<feature type="transmembrane region" description="Helical" evidence="6">
    <location>
        <begin position="139"/>
        <end position="163"/>
    </location>
</feature>
<feature type="non-terminal residue" evidence="8">
    <location>
        <position position="209"/>
    </location>
</feature>
<keyword evidence="2 6" id="KW-0812">Transmembrane</keyword>
<organism evidence="8 9">
    <name type="scientific">Zopfia rhizophila CBS 207.26</name>
    <dbReference type="NCBI Taxonomy" id="1314779"/>
    <lineage>
        <taxon>Eukaryota</taxon>
        <taxon>Fungi</taxon>
        <taxon>Dikarya</taxon>
        <taxon>Ascomycota</taxon>
        <taxon>Pezizomycotina</taxon>
        <taxon>Dothideomycetes</taxon>
        <taxon>Dothideomycetes incertae sedis</taxon>
        <taxon>Zopfiaceae</taxon>
        <taxon>Zopfia</taxon>
    </lineage>
</organism>
<dbReference type="PANTHER" id="PTHR33048:SF123">
    <property type="entry name" value="INTEGRAL MEMBRANE PROTEIN"/>
    <property type="match status" value="1"/>
</dbReference>
<comment type="subcellular location">
    <subcellularLocation>
        <location evidence="1">Membrane</location>
        <topology evidence="1">Multi-pass membrane protein</topology>
    </subcellularLocation>
</comment>
<feature type="transmembrane region" description="Helical" evidence="6">
    <location>
        <begin position="175"/>
        <end position="198"/>
    </location>
</feature>
<protein>
    <recommendedName>
        <fullName evidence="7">Rhodopsin domain-containing protein</fullName>
    </recommendedName>
</protein>
<dbReference type="OrthoDB" id="3934549at2759"/>
<evidence type="ECO:0000256" key="2">
    <source>
        <dbReference type="ARBA" id="ARBA00022692"/>
    </source>
</evidence>
<evidence type="ECO:0000259" key="7">
    <source>
        <dbReference type="Pfam" id="PF20684"/>
    </source>
</evidence>
<keyword evidence="3 6" id="KW-1133">Transmembrane helix</keyword>
<reference evidence="8" key="1">
    <citation type="journal article" date="2020" name="Stud. Mycol.">
        <title>101 Dothideomycetes genomes: a test case for predicting lifestyles and emergence of pathogens.</title>
        <authorList>
            <person name="Haridas S."/>
            <person name="Albert R."/>
            <person name="Binder M."/>
            <person name="Bloem J."/>
            <person name="Labutti K."/>
            <person name="Salamov A."/>
            <person name="Andreopoulos B."/>
            <person name="Baker S."/>
            <person name="Barry K."/>
            <person name="Bills G."/>
            <person name="Bluhm B."/>
            <person name="Cannon C."/>
            <person name="Castanera R."/>
            <person name="Culley D."/>
            <person name="Daum C."/>
            <person name="Ezra D."/>
            <person name="Gonzalez J."/>
            <person name="Henrissat B."/>
            <person name="Kuo A."/>
            <person name="Liang C."/>
            <person name="Lipzen A."/>
            <person name="Lutzoni F."/>
            <person name="Magnuson J."/>
            <person name="Mondo S."/>
            <person name="Nolan M."/>
            <person name="Ohm R."/>
            <person name="Pangilinan J."/>
            <person name="Park H.-J."/>
            <person name="Ramirez L."/>
            <person name="Alfaro M."/>
            <person name="Sun H."/>
            <person name="Tritt A."/>
            <person name="Yoshinaga Y."/>
            <person name="Zwiers L.-H."/>
            <person name="Turgeon B."/>
            <person name="Goodwin S."/>
            <person name="Spatafora J."/>
            <person name="Crous P."/>
            <person name="Grigoriev I."/>
        </authorList>
    </citation>
    <scope>NUCLEOTIDE SEQUENCE</scope>
    <source>
        <strain evidence="8">CBS 207.26</strain>
    </source>
</reference>
<evidence type="ECO:0000256" key="3">
    <source>
        <dbReference type="ARBA" id="ARBA00022989"/>
    </source>
</evidence>
<dbReference type="Proteomes" id="UP000800200">
    <property type="component" value="Unassembled WGS sequence"/>
</dbReference>
<keyword evidence="9" id="KW-1185">Reference proteome</keyword>
<evidence type="ECO:0000256" key="4">
    <source>
        <dbReference type="ARBA" id="ARBA00023136"/>
    </source>
</evidence>
<dbReference type="Pfam" id="PF20684">
    <property type="entry name" value="Fung_rhodopsin"/>
    <property type="match status" value="1"/>
</dbReference>
<evidence type="ECO:0000256" key="6">
    <source>
        <dbReference type="SAM" id="Phobius"/>
    </source>
</evidence>
<dbReference type="InterPro" id="IPR052337">
    <property type="entry name" value="SAT4-like"/>
</dbReference>
<dbReference type="PANTHER" id="PTHR33048">
    <property type="entry name" value="PTH11-LIKE INTEGRAL MEMBRANE PROTEIN (AFU_ORTHOLOGUE AFUA_5G11245)"/>
    <property type="match status" value="1"/>
</dbReference>
<evidence type="ECO:0000256" key="5">
    <source>
        <dbReference type="ARBA" id="ARBA00038359"/>
    </source>
</evidence>
<proteinExistence type="inferred from homology"/>
<feature type="transmembrane region" description="Helical" evidence="6">
    <location>
        <begin position="101"/>
        <end position="127"/>
    </location>
</feature>
<keyword evidence="4 6" id="KW-0472">Membrane</keyword>
<accession>A0A6A6D7V6</accession>
<comment type="similarity">
    <text evidence="5">Belongs to the SAT4 family.</text>
</comment>
<name>A0A6A6D7V6_9PEZI</name>
<sequence>MSYFSAKNGSRHPMFLAVTGTLLLLSVSVVSIRTYCRLVYVRFIGIDDYLMILALVFLIAMAVINVVHIGWGTGVIFVFAFECPKNPSDAWSPTFPKGCNSIPASYFSIASINIVTDIVILFLPIPGFMKLKLGRRKRWALIGIFMVGSIAVIASIVRLYALYIYTVTKDVAYDAIMILLWSQIEANIAIISASVPAIRPLFCKTFANS</sequence>
<dbReference type="GO" id="GO:0016020">
    <property type="term" value="C:membrane"/>
    <property type="evidence" value="ECO:0007669"/>
    <property type="project" value="UniProtKB-SubCell"/>
</dbReference>
<evidence type="ECO:0000313" key="9">
    <source>
        <dbReference type="Proteomes" id="UP000800200"/>
    </source>
</evidence>